<evidence type="ECO:0000256" key="8">
    <source>
        <dbReference type="ARBA" id="ARBA00030619"/>
    </source>
</evidence>
<evidence type="ECO:0000313" key="11">
    <source>
        <dbReference type="EMBL" id="CAB4363704.1"/>
    </source>
</evidence>
<evidence type="ECO:0000256" key="5">
    <source>
        <dbReference type="ARBA" id="ARBA00022840"/>
    </source>
</evidence>
<name>A0A6J7N3L1_9ZZZZ</name>
<dbReference type="PIRSF" id="PIRSF001549">
    <property type="entry name" value="His-tRNA_synth"/>
    <property type="match status" value="1"/>
</dbReference>
<dbReference type="EMBL" id="CAEZYF010000005">
    <property type="protein sequence ID" value="CAB4717777.1"/>
    <property type="molecule type" value="Genomic_DNA"/>
</dbReference>
<evidence type="ECO:0000313" key="12">
    <source>
        <dbReference type="EMBL" id="CAB4717777.1"/>
    </source>
</evidence>
<dbReference type="InterPro" id="IPR036621">
    <property type="entry name" value="Anticodon-bd_dom_sf"/>
</dbReference>
<accession>A0A6J7N3L1</accession>
<proteinExistence type="inferred from homology"/>
<dbReference type="Gene3D" id="3.40.50.800">
    <property type="entry name" value="Anticodon-binding domain"/>
    <property type="match status" value="1"/>
</dbReference>
<keyword evidence="7" id="KW-0030">Aminoacyl-tRNA synthetase</keyword>
<dbReference type="AlphaFoldDB" id="A0A6J7N3L1"/>
<dbReference type="GO" id="GO:0005737">
    <property type="term" value="C:cytoplasm"/>
    <property type="evidence" value="ECO:0007669"/>
    <property type="project" value="InterPro"/>
</dbReference>
<dbReference type="NCBIfam" id="TIGR00442">
    <property type="entry name" value="hisS"/>
    <property type="match status" value="1"/>
</dbReference>
<evidence type="ECO:0000256" key="2">
    <source>
        <dbReference type="ARBA" id="ARBA00012815"/>
    </source>
</evidence>
<comment type="catalytic activity">
    <reaction evidence="9">
        <text>tRNA(His) + L-histidine + ATP = L-histidyl-tRNA(His) + AMP + diphosphate + H(+)</text>
        <dbReference type="Rhea" id="RHEA:17313"/>
        <dbReference type="Rhea" id="RHEA-COMP:9665"/>
        <dbReference type="Rhea" id="RHEA-COMP:9689"/>
        <dbReference type="ChEBI" id="CHEBI:15378"/>
        <dbReference type="ChEBI" id="CHEBI:30616"/>
        <dbReference type="ChEBI" id="CHEBI:33019"/>
        <dbReference type="ChEBI" id="CHEBI:57595"/>
        <dbReference type="ChEBI" id="CHEBI:78442"/>
        <dbReference type="ChEBI" id="CHEBI:78527"/>
        <dbReference type="ChEBI" id="CHEBI:456215"/>
        <dbReference type="EC" id="6.1.1.21"/>
    </reaction>
</comment>
<evidence type="ECO:0000256" key="7">
    <source>
        <dbReference type="ARBA" id="ARBA00023146"/>
    </source>
</evidence>
<dbReference type="InterPro" id="IPR004516">
    <property type="entry name" value="HisRS/HisZ"/>
</dbReference>
<protein>
    <recommendedName>
        <fullName evidence="2">histidine--tRNA ligase</fullName>
        <ecNumber evidence="2">6.1.1.21</ecNumber>
    </recommendedName>
    <alternativeName>
        <fullName evidence="8">Histidyl-tRNA synthetase</fullName>
    </alternativeName>
</protein>
<dbReference type="Gene3D" id="3.30.930.10">
    <property type="entry name" value="Bira Bifunctional Protein, Domain 2"/>
    <property type="match status" value="1"/>
</dbReference>
<dbReference type="PROSITE" id="PS50862">
    <property type="entry name" value="AA_TRNA_LIGASE_II"/>
    <property type="match status" value="1"/>
</dbReference>
<dbReference type="EC" id="6.1.1.21" evidence="2"/>
<dbReference type="SUPFAM" id="SSF52954">
    <property type="entry name" value="Class II aaRS ABD-related"/>
    <property type="match status" value="1"/>
</dbReference>
<comment type="similarity">
    <text evidence="1">Belongs to the class-II aminoacyl-tRNA synthetase family.</text>
</comment>
<evidence type="ECO:0000256" key="1">
    <source>
        <dbReference type="ARBA" id="ARBA00008226"/>
    </source>
</evidence>
<keyword evidence="5" id="KW-0067">ATP-binding</keyword>
<dbReference type="GO" id="GO:0004821">
    <property type="term" value="F:histidine-tRNA ligase activity"/>
    <property type="evidence" value="ECO:0007669"/>
    <property type="project" value="UniProtKB-EC"/>
</dbReference>
<dbReference type="GO" id="GO:0005524">
    <property type="term" value="F:ATP binding"/>
    <property type="evidence" value="ECO:0007669"/>
    <property type="project" value="UniProtKB-KW"/>
</dbReference>
<dbReference type="InterPro" id="IPR015807">
    <property type="entry name" value="His-tRNA-ligase"/>
</dbReference>
<dbReference type="EMBL" id="CAFBMT010000007">
    <property type="protein sequence ID" value="CAB4931855.1"/>
    <property type="molecule type" value="Genomic_DNA"/>
</dbReference>
<dbReference type="CDD" id="cd00859">
    <property type="entry name" value="HisRS_anticodon"/>
    <property type="match status" value="1"/>
</dbReference>
<evidence type="ECO:0000259" key="10">
    <source>
        <dbReference type="PROSITE" id="PS50862"/>
    </source>
</evidence>
<evidence type="ECO:0000313" key="13">
    <source>
        <dbReference type="EMBL" id="CAB4835736.1"/>
    </source>
</evidence>
<dbReference type="InterPro" id="IPR033656">
    <property type="entry name" value="HisRS_anticodon"/>
</dbReference>
<evidence type="ECO:0000313" key="14">
    <source>
        <dbReference type="EMBL" id="CAB4931855.1"/>
    </source>
</evidence>
<evidence type="ECO:0000313" key="15">
    <source>
        <dbReference type="EMBL" id="CAB4987951.1"/>
    </source>
</evidence>
<evidence type="ECO:0000256" key="9">
    <source>
        <dbReference type="ARBA" id="ARBA00047639"/>
    </source>
</evidence>
<evidence type="ECO:0000256" key="3">
    <source>
        <dbReference type="ARBA" id="ARBA00022598"/>
    </source>
</evidence>
<sequence length="423" mass="46007">MPEFQTSPGMRDILPPESARWRKFVDVFAQVVEGAGYGQVISPLLEDLGVFQRIGDATDVVTKEMYDFVDKGGRHIALRPELTASICRAFVQHRPLTPWKIWYTGSQFRYEKPQRGRYRQFDQVGIEVLGADDPNLDVEIIALGWEFFRSLGLQQVKLLLNSLGEPADRAAYVEALKAYFEANLEALSDESKVTLQKNPLRVLDSKRPQDAALVAGAPKIADFYSEGAAAHFAAVQAGLTSLGIPFTVESKLVRGLDYYRHTTFEYQGLTLDSAQNALGGGGRYDGLVESLGGPATPGVGFALGLDRTLLACDDESVFAPPATEVAVFVVDTTDGSEAMAITNALRAVGVSADRAYENRSMKSQMKAADRSGATYAVIIGSNEVDAGTAVVRPLRAERTPDGEGTQITVPRTELIDHLRKAIS</sequence>
<dbReference type="EMBL" id="CAESGF010000007">
    <property type="protein sequence ID" value="CAB4363704.1"/>
    <property type="molecule type" value="Genomic_DNA"/>
</dbReference>
<dbReference type="Pfam" id="PF03129">
    <property type="entry name" value="HGTP_anticodon"/>
    <property type="match status" value="1"/>
</dbReference>
<dbReference type="GO" id="GO:0006427">
    <property type="term" value="P:histidyl-tRNA aminoacylation"/>
    <property type="evidence" value="ECO:0007669"/>
    <property type="project" value="InterPro"/>
</dbReference>
<dbReference type="SUPFAM" id="SSF55681">
    <property type="entry name" value="Class II aaRS and biotin synthetases"/>
    <property type="match status" value="1"/>
</dbReference>
<dbReference type="Pfam" id="PF13393">
    <property type="entry name" value="tRNA-synt_His"/>
    <property type="match status" value="1"/>
</dbReference>
<reference evidence="15" key="1">
    <citation type="submission" date="2020-05" db="EMBL/GenBank/DDBJ databases">
        <authorList>
            <person name="Chiriac C."/>
            <person name="Salcher M."/>
            <person name="Ghai R."/>
            <person name="Kavagutti S V."/>
        </authorList>
    </citation>
    <scope>NUCLEOTIDE SEQUENCE</scope>
</reference>
<keyword evidence="3" id="KW-0436">Ligase</keyword>
<dbReference type="EMBL" id="CAFAAV010000332">
    <property type="protein sequence ID" value="CAB4835736.1"/>
    <property type="molecule type" value="Genomic_DNA"/>
</dbReference>
<dbReference type="PANTHER" id="PTHR43707:SF1">
    <property type="entry name" value="HISTIDINE--TRNA LIGASE, MITOCHONDRIAL-RELATED"/>
    <property type="match status" value="1"/>
</dbReference>
<dbReference type="InterPro" id="IPR041715">
    <property type="entry name" value="HisRS-like_core"/>
</dbReference>
<evidence type="ECO:0000256" key="6">
    <source>
        <dbReference type="ARBA" id="ARBA00022917"/>
    </source>
</evidence>
<dbReference type="InterPro" id="IPR006195">
    <property type="entry name" value="aa-tRNA-synth_II"/>
</dbReference>
<dbReference type="InterPro" id="IPR004154">
    <property type="entry name" value="Anticodon-bd"/>
</dbReference>
<dbReference type="EMBL" id="CAFBOL010000027">
    <property type="protein sequence ID" value="CAB4987951.1"/>
    <property type="molecule type" value="Genomic_DNA"/>
</dbReference>
<dbReference type="PANTHER" id="PTHR43707">
    <property type="entry name" value="HISTIDYL-TRNA SYNTHETASE"/>
    <property type="match status" value="1"/>
</dbReference>
<keyword evidence="6" id="KW-0648">Protein biosynthesis</keyword>
<organism evidence="15">
    <name type="scientific">freshwater metagenome</name>
    <dbReference type="NCBI Taxonomy" id="449393"/>
    <lineage>
        <taxon>unclassified sequences</taxon>
        <taxon>metagenomes</taxon>
        <taxon>ecological metagenomes</taxon>
    </lineage>
</organism>
<evidence type="ECO:0000256" key="4">
    <source>
        <dbReference type="ARBA" id="ARBA00022741"/>
    </source>
</evidence>
<feature type="domain" description="Aminoacyl-transfer RNA synthetases class-II family profile" evidence="10">
    <location>
        <begin position="26"/>
        <end position="320"/>
    </location>
</feature>
<gene>
    <name evidence="12" type="ORF">UFOPK2656_01091</name>
    <name evidence="13" type="ORF">UFOPK3099_02862</name>
    <name evidence="14" type="ORF">UFOPK3651_01533</name>
    <name evidence="15" type="ORF">UFOPK3931_01280</name>
    <name evidence="11" type="ORF">UFOPK4189_01480</name>
</gene>
<dbReference type="InterPro" id="IPR045864">
    <property type="entry name" value="aa-tRNA-synth_II/BPL/LPL"/>
</dbReference>
<dbReference type="HAMAP" id="MF_00127">
    <property type="entry name" value="His_tRNA_synth"/>
    <property type="match status" value="1"/>
</dbReference>
<dbReference type="CDD" id="cd00773">
    <property type="entry name" value="HisRS-like_core"/>
    <property type="match status" value="1"/>
</dbReference>
<keyword evidence="4" id="KW-0547">Nucleotide-binding</keyword>